<gene>
    <name evidence="1" type="ORF">Q7A36_25720</name>
</gene>
<evidence type="ECO:0000313" key="2">
    <source>
        <dbReference type="Proteomes" id="UP001243009"/>
    </source>
</evidence>
<dbReference type="RefSeq" id="WP_305106625.1">
    <property type="nucleotide sequence ID" value="NZ_JAUTWS010000034.1"/>
</dbReference>
<evidence type="ECO:0000313" key="1">
    <source>
        <dbReference type="EMBL" id="MDO9711772.1"/>
    </source>
</evidence>
<name>A0ABT9E6G8_9PROT</name>
<reference evidence="1 2" key="1">
    <citation type="submission" date="2023-08" db="EMBL/GenBank/DDBJ databases">
        <title>The draft genome sequence of Paracraurococcus sp. LOR1-02.</title>
        <authorList>
            <person name="Kingkaew E."/>
            <person name="Tanasupawat S."/>
        </authorList>
    </citation>
    <scope>NUCLEOTIDE SEQUENCE [LARGE SCALE GENOMIC DNA]</scope>
    <source>
        <strain evidence="1 2">LOR1-02</strain>
    </source>
</reference>
<organism evidence="1 2">
    <name type="scientific">Paracraurococcus lichenis</name>
    <dbReference type="NCBI Taxonomy" id="3064888"/>
    <lineage>
        <taxon>Bacteria</taxon>
        <taxon>Pseudomonadati</taxon>
        <taxon>Pseudomonadota</taxon>
        <taxon>Alphaproteobacteria</taxon>
        <taxon>Acetobacterales</taxon>
        <taxon>Roseomonadaceae</taxon>
        <taxon>Paracraurococcus</taxon>
    </lineage>
</organism>
<dbReference type="Proteomes" id="UP001243009">
    <property type="component" value="Unassembled WGS sequence"/>
</dbReference>
<dbReference type="EMBL" id="JAUTWS010000034">
    <property type="protein sequence ID" value="MDO9711772.1"/>
    <property type="molecule type" value="Genomic_DNA"/>
</dbReference>
<comment type="caution">
    <text evidence="1">The sequence shown here is derived from an EMBL/GenBank/DDBJ whole genome shotgun (WGS) entry which is preliminary data.</text>
</comment>
<sequence length="114" mass="12018">MAESGPGHATLGDLQCLLEEGVGVIHAVQAEQAGQRREIASLELAIVALTAVVGELVAARRADHEVLRRILEACTREASGELQEALRHMAAAIADMGRDVRAILVAVEPRPPPG</sequence>
<proteinExistence type="predicted"/>
<accession>A0ABT9E6G8</accession>
<protein>
    <submittedName>
        <fullName evidence="1">Uncharacterized protein</fullName>
    </submittedName>
</protein>
<keyword evidence="2" id="KW-1185">Reference proteome</keyword>